<comment type="caution">
    <text evidence="1">The sequence shown here is derived from an EMBL/GenBank/DDBJ whole genome shotgun (WGS) entry which is preliminary data.</text>
</comment>
<evidence type="ECO:0000313" key="1">
    <source>
        <dbReference type="EMBL" id="MPN38422.1"/>
    </source>
</evidence>
<name>A0A645HJ38_9ZZZZ</name>
<accession>A0A645HJ38</accession>
<organism evidence="1">
    <name type="scientific">bioreactor metagenome</name>
    <dbReference type="NCBI Taxonomy" id="1076179"/>
    <lineage>
        <taxon>unclassified sequences</taxon>
        <taxon>metagenomes</taxon>
        <taxon>ecological metagenomes</taxon>
    </lineage>
</organism>
<reference evidence="1" key="1">
    <citation type="submission" date="2019-08" db="EMBL/GenBank/DDBJ databases">
        <authorList>
            <person name="Kucharzyk K."/>
            <person name="Murdoch R.W."/>
            <person name="Higgins S."/>
            <person name="Loffler F."/>
        </authorList>
    </citation>
    <scope>NUCLEOTIDE SEQUENCE</scope>
</reference>
<sequence>MAITEKESAITGIIEDFIGSEELYNIGSTGIFTPKAISKTKHNTKDGILTPRTAITVDIESQIVLRRSAAKIPNKIPTIVPNITAANPIPKLIGIRGLTRLDTGRFLEIP</sequence>
<dbReference type="AlphaFoldDB" id="A0A645HJ38"/>
<gene>
    <name evidence="1" type="ORF">SDC9_185946</name>
</gene>
<dbReference type="EMBL" id="VSSQ01093648">
    <property type="protein sequence ID" value="MPN38422.1"/>
    <property type="molecule type" value="Genomic_DNA"/>
</dbReference>
<protein>
    <submittedName>
        <fullName evidence="1">Uncharacterized protein</fullName>
    </submittedName>
</protein>
<proteinExistence type="predicted"/>